<protein>
    <recommendedName>
        <fullName evidence="4">SPW repeat-containing protein</fullName>
    </recommendedName>
</protein>
<feature type="transmembrane region" description="Helical" evidence="1">
    <location>
        <begin position="16"/>
        <end position="36"/>
    </location>
</feature>
<keyword evidence="1" id="KW-1133">Transmembrane helix</keyword>
<comment type="caution">
    <text evidence="2">The sequence shown here is derived from an EMBL/GenBank/DDBJ whole genome shotgun (WGS) entry which is preliminary data.</text>
</comment>
<evidence type="ECO:0000313" key="2">
    <source>
        <dbReference type="EMBL" id="MFC5827852.1"/>
    </source>
</evidence>
<sequence>MFLRSPTPNSPRPTEILIGMGFFVAVAACAITALLIPATQFETRFAVMGLAGCLYAVVAADLRAAAVTGLSAWALATGFLIPPAGELVVTGGSDVIRLIAITGISLAGGLYGISRRRRTGNRRSGDAAGRFR</sequence>
<organism evidence="2 3">
    <name type="scientific">Nonomuraea insulae</name>
    <dbReference type="NCBI Taxonomy" id="1616787"/>
    <lineage>
        <taxon>Bacteria</taxon>
        <taxon>Bacillati</taxon>
        <taxon>Actinomycetota</taxon>
        <taxon>Actinomycetes</taxon>
        <taxon>Streptosporangiales</taxon>
        <taxon>Streptosporangiaceae</taxon>
        <taxon>Nonomuraea</taxon>
    </lineage>
</organism>
<dbReference type="EMBL" id="JBHSPA010000031">
    <property type="protein sequence ID" value="MFC5827852.1"/>
    <property type="molecule type" value="Genomic_DNA"/>
</dbReference>
<keyword evidence="3" id="KW-1185">Reference proteome</keyword>
<keyword evidence="1" id="KW-0812">Transmembrane</keyword>
<dbReference type="Proteomes" id="UP001596058">
    <property type="component" value="Unassembled WGS sequence"/>
</dbReference>
<evidence type="ECO:0000256" key="1">
    <source>
        <dbReference type="SAM" id="Phobius"/>
    </source>
</evidence>
<name>A0ABW1CQL0_9ACTN</name>
<proteinExistence type="predicted"/>
<dbReference type="PROSITE" id="PS51257">
    <property type="entry name" value="PROKAR_LIPOPROTEIN"/>
    <property type="match status" value="1"/>
</dbReference>
<keyword evidence="1" id="KW-0472">Membrane</keyword>
<reference evidence="3" key="1">
    <citation type="journal article" date="2019" name="Int. J. Syst. Evol. Microbiol.">
        <title>The Global Catalogue of Microorganisms (GCM) 10K type strain sequencing project: providing services to taxonomists for standard genome sequencing and annotation.</title>
        <authorList>
            <consortium name="The Broad Institute Genomics Platform"/>
            <consortium name="The Broad Institute Genome Sequencing Center for Infectious Disease"/>
            <person name="Wu L."/>
            <person name="Ma J."/>
        </authorList>
    </citation>
    <scope>NUCLEOTIDE SEQUENCE [LARGE SCALE GENOMIC DNA]</scope>
    <source>
        <strain evidence="3">CCUG 53903</strain>
    </source>
</reference>
<gene>
    <name evidence="2" type="ORF">ACFPZ3_28660</name>
</gene>
<dbReference type="RefSeq" id="WP_379517353.1">
    <property type="nucleotide sequence ID" value="NZ_JBHSPA010000031.1"/>
</dbReference>
<evidence type="ECO:0000313" key="3">
    <source>
        <dbReference type="Proteomes" id="UP001596058"/>
    </source>
</evidence>
<feature type="transmembrane region" description="Helical" evidence="1">
    <location>
        <begin position="48"/>
        <end position="75"/>
    </location>
</feature>
<feature type="transmembrane region" description="Helical" evidence="1">
    <location>
        <begin position="95"/>
        <end position="113"/>
    </location>
</feature>
<evidence type="ECO:0008006" key="4">
    <source>
        <dbReference type="Google" id="ProtNLM"/>
    </source>
</evidence>
<accession>A0ABW1CQL0</accession>